<dbReference type="Proteomes" id="UP001626550">
    <property type="component" value="Unassembled WGS sequence"/>
</dbReference>
<name>A0ABD2PUY0_9PLAT</name>
<proteinExistence type="predicted"/>
<comment type="caution">
    <text evidence="1">The sequence shown here is derived from an EMBL/GenBank/DDBJ whole genome shotgun (WGS) entry which is preliminary data.</text>
</comment>
<reference evidence="1 2" key="1">
    <citation type="submission" date="2024-11" db="EMBL/GenBank/DDBJ databases">
        <title>Adaptive evolution of stress response genes in parasites aligns with host niche diversity.</title>
        <authorList>
            <person name="Hahn C."/>
            <person name="Resl P."/>
        </authorList>
    </citation>
    <scope>NUCLEOTIDE SEQUENCE [LARGE SCALE GENOMIC DNA]</scope>
    <source>
        <strain evidence="1">EGGRZ-B1_66</strain>
        <tissue evidence="1">Body</tissue>
    </source>
</reference>
<evidence type="ECO:0000313" key="1">
    <source>
        <dbReference type="EMBL" id="KAL3311265.1"/>
    </source>
</evidence>
<sequence>MNCYRRDLTITRKGVIINEVEQVRGTDQGKETNEYVCRIRNSNILNHTVTSSLVQKEYEYEENRKTYRLVETEPNINTILKHAMKFSDYECKIMHDCFVILRFVESSQVEISTQKETKVTYAEPVFVKISKSNSKTEQQVSLTDTVAYRLRLFFYTTDKDAQPILQGILITPKDLITYCQQVVEEHCNVMSRKELIMDVRDRQIAIKARITADNELDYVKEYQTEMKNKFRVVSQKVINEKDCPFVRYRSEPAFCTKVDSTKGKGTEGKKVETQLNSIEHNGLQTEISFTWKHNNFKTREHITQPNLQLLIKEMCQQRDRHKDDYTGTARSDHDDHACVPAKTRFYIMSDLVYLEKSSITKEWRETAFTHRAILVQCDKAPEMSVDESVLEMKPKAGDKAKYAKYVGYYKLGALQGPTEKRLENSADEDEEQVSFTIRLF</sequence>
<dbReference type="EMBL" id="JBJKFK010002330">
    <property type="protein sequence ID" value="KAL3311265.1"/>
    <property type="molecule type" value="Genomic_DNA"/>
</dbReference>
<dbReference type="AlphaFoldDB" id="A0ABD2PUY0"/>
<protein>
    <submittedName>
        <fullName evidence="1">Uncharacterized protein</fullName>
    </submittedName>
</protein>
<organism evidence="1 2">
    <name type="scientific">Cichlidogyrus casuarinus</name>
    <dbReference type="NCBI Taxonomy" id="1844966"/>
    <lineage>
        <taxon>Eukaryota</taxon>
        <taxon>Metazoa</taxon>
        <taxon>Spiralia</taxon>
        <taxon>Lophotrochozoa</taxon>
        <taxon>Platyhelminthes</taxon>
        <taxon>Monogenea</taxon>
        <taxon>Monopisthocotylea</taxon>
        <taxon>Dactylogyridea</taxon>
        <taxon>Ancyrocephalidae</taxon>
        <taxon>Cichlidogyrus</taxon>
    </lineage>
</organism>
<evidence type="ECO:0000313" key="2">
    <source>
        <dbReference type="Proteomes" id="UP001626550"/>
    </source>
</evidence>
<keyword evidence="2" id="KW-1185">Reference proteome</keyword>
<gene>
    <name evidence="1" type="ORF">Ciccas_010154</name>
</gene>
<accession>A0ABD2PUY0</accession>